<organism evidence="3">
    <name type="scientific">Chaetomium thermophilum (strain DSM 1495 / CBS 144.50 / IMI 039719)</name>
    <name type="common">Thermochaetoides thermophila</name>
    <dbReference type="NCBI Taxonomy" id="759272"/>
    <lineage>
        <taxon>Eukaryota</taxon>
        <taxon>Fungi</taxon>
        <taxon>Dikarya</taxon>
        <taxon>Ascomycota</taxon>
        <taxon>Pezizomycotina</taxon>
        <taxon>Sordariomycetes</taxon>
        <taxon>Sordariomycetidae</taxon>
        <taxon>Sordariales</taxon>
        <taxon>Chaetomiaceae</taxon>
        <taxon>Thermochaetoides</taxon>
    </lineage>
</organism>
<evidence type="ECO:0000256" key="1">
    <source>
        <dbReference type="SAM" id="MobiDB-lite"/>
    </source>
</evidence>
<feature type="compositionally biased region" description="Low complexity" evidence="1">
    <location>
        <begin position="60"/>
        <end position="69"/>
    </location>
</feature>
<sequence>MDRIEDHSSDSTTLFRLSGEGTRQGDQEALLRYLRSRDGPVTERLFELASRNYNDTNNAQVVQRPQQPQGQGGPNSQEQVV</sequence>
<proteinExistence type="predicted"/>
<feature type="region of interest" description="Disordered" evidence="1">
    <location>
        <begin position="1"/>
        <end position="25"/>
    </location>
</feature>
<dbReference type="Proteomes" id="UP000008066">
    <property type="component" value="Unassembled WGS sequence"/>
</dbReference>
<dbReference type="EMBL" id="GL988039">
    <property type="protein sequence ID" value="EGS23065.1"/>
    <property type="molecule type" value="Genomic_DNA"/>
</dbReference>
<evidence type="ECO:0000313" key="3">
    <source>
        <dbReference type="Proteomes" id="UP000008066"/>
    </source>
</evidence>
<feature type="region of interest" description="Disordered" evidence="1">
    <location>
        <begin position="52"/>
        <end position="81"/>
    </location>
</feature>
<accession>G0S205</accession>
<keyword evidence="3" id="KW-1185">Reference proteome</keyword>
<protein>
    <submittedName>
        <fullName evidence="2">Uncharacterized protein</fullName>
    </submittedName>
</protein>
<evidence type="ECO:0000313" key="2">
    <source>
        <dbReference type="EMBL" id="EGS23065.1"/>
    </source>
</evidence>
<dbReference type="GeneID" id="18255589"/>
<name>G0S205_CHATD</name>
<reference evidence="2 3" key="1">
    <citation type="journal article" date="2011" name="Cell">
        <title>Insight into structure and assembly of the nuclear pore complex by utilizing the genome of a eukaryotic thermophile.</title>
        <authorList>
            <person name="Amlacher S."/>
            <person name="Sarges P."/>
            <person name="Flemming D."/>
            <person name="van Noort V."/>
            <person name="Kunze R."/>
            <person name="Devos D.P."/>
            <person name="Arumugam M."/>
            <person name="Bork P."/>
            <person name="Hurt E."/>
        </authorList>
    </citation>
    <scope>NUCLEOTIDE SEQUENCE [LARGE SCALE GENOMIC DNA]</scope>
    <source>
        <strain evidence="3">DSM 1495 / CBS 144.50 / IMI 039719</strain>
    </source>
</reference>
<dbReference type="AlphaFoldDB" id="G0S205"/>
<gene>
    <name evidence="2" type="ORF">CTHT_0015510</name>
</gene>
<dbReference type="HOGENOM" id="CLU_2573672_0_0_1"/>
<dbReference type="RefSeq" id="XP_006692057.1">
    <property type="nucleotide sequence ID" value="XM_006691994.1"/>
</dbReference>
<dbReference type="KEGG" id="cthr:CTHT_0015510"/>